<evidence type="ECO:0000313" key="2">
    <source>
        <dbReference type="EMBL" id="QBH65915.1"/>
    </source>
</evidence>
<dbReference type="Pfam" id="PF05152">
    <property type="entry name" value="DUF705"/>
    <property type="match status" value="1"/>
</dbReference>
<evidence type="ECO:0000313" key="8">
    <source>
        <dbReference type="EMBL" id="QBH66695.1"/>
    </source>
</evidence>
<dbReference type="EMBL" id="MK033572">
    <property type="protein sequence ID" value="QBH66825.1"/>
    <property type="molecule type" value="Genomic_DNA"/>
</dbReference>
<evidence type="ECO:0000313" key="7">
    <source>
        <dbReference type="EMBL" id="QBH66565.1"/>
    </source>
</evidence>
<evidence type="ECO:0000313" key="1">
    <source>
        <dbReference type="EMBL" id="ANY57469.1"/>
    </source>
</evidence>
<evidence type="ECO:0000313" key="12">
    <source>
        <dbReference type="EMBL" id="QBH67214.1"/>
    </source>
</evidence>
<dbReference type="EMBL" id="MK033575">
    <property type="protein sequence ID" value="QBH67214.1"/>
    <property type="molecule type" value="Genomic_DNA"/>
</dbReference>
<sequence length="299" mass="35459">MDWIILHNTCSVVKRHILFVESCENLSLIHASMLNCIEFIVLLATKRVSTLYQRKYKVRMLYARDEMRDFRDKFKTMTKLSYLGHIFTLAIKPATYNLLDEWLIYDINVVQKLSIEPTKFFIPPHVVVFDMDSTLITEEEQVQIRDPTIYKALEELKSMNCVLILWSYGNREHVVDSLAKLELDSFFDIVLSEGRHVGQYSTRAEVDEKYHVIYKSTPFYLDMDNVRNIPKSPRVVLWYIQKHKIGPFKTITLVDDLYDNNISYDNFVNLKTCPVPVDDWNIWHKQIVRFIQDYDARLK</sequence>
<dbReference type="EMBL" id="MK033568">
    <property type="protein sequence ID" value="QBH66305.1"/>
    <property type="molecule type" value="Genomic_DNA"/>
</dbReference>
<dbReference type="NCBIfam" id="TIGR01681">
    <property type="entry name" value="HAD-SF-IIIC"/>
    <property type="match status" value="1"/>
</dbReference>
<evidence type="ECO:0008006" key="14">
    <source>
        <dbReference type="Google" id="ProtNLM"/>
    </source>
</evidence>
<dbReference type="EMBL" id="MK033565">
    <property type="protein sequence ID" value="QBH65915.1"/>
    <property type="molecule type" value="Genomic_DNA"/>
</dbReference>
<dbReference type="InterPro" id="IPR010033">
    <property type="entry name" value="HAD_SF_ppase_IIIC"/>
</dbReference>
<dbReference type="NCBIfam" id="TIGR01684">
    <property type="entry name" value="viral_ppase"/>
    <property type="match status" value="1"/>
</dbReference>
<reference evidence="2" key="2">
    <citation type="journal article" date="2019" name="J. Gen. Virol.">
        <title>Elucidating the genetic diversity of Phthorimaea operculella granulovirus (PhopGV).</title>
        <authorList>
            <person name="Larem A."/>
            <person name="Ben-Tiba S."/>
            <person name="Wennmann J.T."/>
            <person name="Gueli Alletti G."/>
            <person name="Jehle J.A."/>
        </authorList>
    </citation>
    <scope>NUCLEOTIDE SEQUENCE</scope>
    <source>
        <strain evidence="2">PhopGV-CR3.1</strain>
        <strain evidence="3">PhopGV-CR5.1</strain>
        <strain evidence="4">PhopGV-GR1.1</strain>
        <strain evidence="5">PhopGV-GR1.2</strain>
        <strain evidence="6">PhopGV-GR2.1</strain>
        <strain evidence="7">PhopGV-IT1.1</strain>
        <strain evidence="8">PhopGV-LS1.1</strain>
        <strain evidence="9">PhopGV-LS1.2</strain>
        <strain evidence="10">PhopGV-LS2.1</strain>
        <strain evidence="11">PhopGV-LS3.1</strain>
        <strain evidence="12">PhopGV-R</strain>
        <strain evidence="13">PhopGV-Ym.1</strain>
    </source>
</reference>
<accession>A0A1B2CS52</accession>
<dbReference type="EMBL" id="KU666536">
    <property type="protein sequence ID" value="ANY57469.1"/>
    <property type="molecule type" value="Genomic_DNA"/>
</dbReference>
<dbReference type="EMBL" id="MK033569">
    <property type="protein sequence ID" value="QBH66435.1"/>
    <property type="molecule type" value="Genomic_DNA"/>
</dbReference>
<evidence type="ECO:0000313" key="5">
    <source>
        <dbReference type="EMBL" id="QBH66305.1"/>
    </source>
</evidence>
<dbReference type="EMBL" id="MK033573">
    <property type="protein sequence ID" value="QBH66955.1"/>
    <property type="molecule type" value="Genomic_DNA"/>
</dbReference>
<dbReference type="EMBL" id="MK033566">
    <property type="protein sequence ID" value="QBH66045.1"/>
    <property type="molecule type" value="Genomic_DNA"/>
</dbReference>
<evidence type="ECO:0000313" key="10">
    <source>
        <dbReference type="EMBL" id="QBH66955.1"/>
    </source>
</evidence>
<evidence type="ECO:0000313" key="11">
    <source>
        <dbReference type="EMBL" id="QBH67084.1"/>
    </source>
</evidence>
<dbReference type="EMBL" id="MK033570">
    <property type="protein sequence ID" value="QBH66565.1"/>
    <property type="molecule type" value="Genomic_DNA"/>
</dbReference>
<dbReference type="InterPro" id="IPR023214">
    <property type="entry name" value="HAD_sf"/>
</dbReference>
<proteinExistence type="predicted"/>
<organism evidence="1">
    <name type="scientific">Phthorimaea operculella granulovirus</name>
    <dbReference type="NCBI Taxonomy" id="192584"/>
    <lineage>
        <taxon>Viruses</taxon>
        <taxon>Viruses incertae sedis</taxon>
        <taxon>Naldaviricetes</taxon>
        <taxon>Lefavirales</taxon>
        <taxon>Baculoviridae</taxon>
        <taxon>Betabaculovirus</taxon>
        <taxon>Betabaculovirus phoperculellae</taxon>
    </lineage>
</organism>
<dbReference type="EMBL" id="MK033574">
    <property type="protein sequence ID" value="QBH67084.1"/>
    <property type="molecule type" value="Genomic_DNA"/>
</dbReference>
<evidence type="ECO:0000313" key="3">
    <source>
        <dbReference type="EMBL" id="QBH66045.1"/>
    </source>
</evidence>
<dbReference type="CDD" id="cd01427">
    <property type="entry name" value="HAD_like"/>
    <property type="match status" value="1"/>
</dbReference>
<dbReference type="InterPro" id="IPR007827">
    <property type="entry name" value="DUF705"/>
</dbReference>
<dbReference type="SUPFAM" id="SSF56784">
    <property type="entry name" value="HAD-like"/>
    <property type="match status" value="1"/>
</dbReference>
<evidence type="ECO:0000313" key="4">
    <source>
        <dbReference type="EMBL" id="QBH66175.1"/>
    </source>
</evidence>
<evidence type="ECO:0000313" key="13">
    <source>
        <dbReference type="EMBL" id="QBH67344.1"/>
    </source>
</evidence>
<reference evidence="1" key="1">
    <citation type="journal article" date="2016" name="Arch. Virol.">
        <title>The comparative analysis of complete genome sequences from two South African betabaculoviruses: Phthorimaea operculella granulovirus and Plutella xylostella granulovirus.</title>
        <authorList>
            <person name="Jukes M.D."/>
            <person name="Motsoeneng B.M."/>
            <person name="Knox C.M."/>
            <person name="Hill M.P."/>
            <person name="Moore S.D."/>
        </authorList>
    </citation>
    <scope>NUCLEOTIDE SEQUENCE</scope>
    <source>
        <strain evidence="1">SA</strain>
    </source>
</reference>
<name>A0A1B2CS52_9BBAC</name>
<gene>
    <name evidence="1" type="primary">PhopGV080</name>
    <name evidence="1" type="ORF">PhopGVgp080</name>
</gene>
<evidence type="ECO:0000313" key="6">
    <source>
        <dbReference type="EMBL" id="QBH66435.1"/>
    </source>
</evidence>
<evidence type="ECO:0000313" key="9">
    <source>
        <dbReference type="EMBL" id="QBH66825.1"/>
    </source>
</evidence>
<dbReference type="Gene3D" id="3.40.50.1000">
    <property type="entry name" value="HAD superfamily/HAD-like"/>
    <property type="match status" value="1"/>
</dbReference>
<dbReference type="EMBL" id="MK033571">
    <property type="protein sequence ID" value="QBH66695.1"/>
    <property type="molecule type" value="Genomic_DNA"/>
</dbReference>
<protein>
    <recommendedName>
        <fullName evidence="14">38K</fullName>
    </recommendedName>
</protein>
<dbReference type="InterPro" id="IPR036412">
    <property type="entry name" value="HAD-like_sf"/>
</dbReference>
<dbReference type="EMBL" id="MK033567">
    <property type="protein sequence ID" value="QBH66175.1"/>
    <property type="molecule type" value="Genomic_DNA"/>
</dbReference>
<dbReference type="EMBL" id="MK033576">
    <property type="protein sequence ID" value="QBH67344.1"/>
    <property type="molecule type" value="Genomic_DNA"/>
</dbReference>